<comment type="caution">
    <text evidence="2">The sequence shown here is derived from an EMBL/GenBank/DDBJ whole genome shotgun (WGS) entry which is preliminary data.</text>
</comment>
<dbReference type="SUPFAM" id="SSF54909">
    <property type="entry name" value="Dimeric alpha+beta barrel"/>
    <property type="match status" value="1"/>
</dbReference>
<organism evidence="2 3">
    <name type="scientific">Nonomuraea africana</name>
    <dbReference type="NCBI Taxonomy" id="46171"/>
    <lineage>
        <taxon>Bacteria</taxon>
        <taxon>Bacillati</taxon>
        <taxon>Actinomycetota</taxon>
        <taxon>Actinomycetes</taxon>
        <taxon>Streptosporangiales</taxon>
        <taxon>Streptosporangiaceae</taxon>
        <taxon>Nonomuraea</taxon>
    </lineage>
</organism>
<keyword evidence="3" id="KW-1185">Reference proteome</keyword>
<evidence type="ECO:0000313" key="3">
    <source>
        <dbReference type="Proteomes" id="UP000661607"/>
    </source>
</evidence>
<accession>A0ABR9KLR4</accession>
<reference evidence="2 3" key="1">
    <citation type="submission" date="2020-10" db="EMBL/GenBank/DDBJ databases">
        <title>Sequencing the genomes of 1000 actinobacteria strains.</title>
        <authorList>
            <person name="Klenk H.-P."/>
        </authorList>
    </citation>
    <scope>NUCLEOTIDE SEQUENCE [LARGE SCALE GENOMIC DNA]</scope>
    <source>
        <strain evidence="2 3">DSM 43748</strain>
    </source>
</reference>
<name>A0ABR9KLR4_9ACTN</name>
<dbReference type="RefSeq" id="WP_318781959.1">
    <property type="nucleotide sequence ID" value="NZ_BAAASY010000002.1"/>
</dbReference>
<dbReference type="EMBL" id="JADBEF010000001">
    <property type="protein sequence ID" value="MBE1562497.1"/>
    <property type="molecule type" value="Genomic_DNA"/>
</dbReference>
<evidence type="ECO:0000259" key="1">
    <source>
        <dbReference type="Pfam" id="PF07978"/>
    </source>
</evidence>
<dbReference type="InterPro" id="IPR011008">
    <property type="entry name" value="Dimeric_a/b-barrel"/>
</dbReference>
<proteinExistence type="predicted"/>
<dbReference type="InterPro" id="IPR012577">
    <property type="entry name" value="NIPSNAP"/>
</dbReference>
<dbReference type="Proteomes" id="UP000661607">
    <property type="component" value="Unassembled WGS sequence"/>
</dbReference>
<sequence length="240" mass="27047">MNIIELRQYTLRPGQRDLLIDLFDRQFVESQEALGMRVVGQFRDEDNPDRFVWMRSFSTMQARREALTAFYVEGSAWKTHGPAANATMLDSSNALLLRPAGPDSGFPEPASARPPIGATALPDSRVVATIYHVNASADQEFIGFFSDRVAPLMVETAAPPLASFQTEHAENTFPRLPVRAGENVFVWFSLFADSDRRREHVERLGRSEEWNERVLPELSARLSAPPQHLRLAPTARSQLR</sequence>
<dbReference type="Gene3D" id="3.30.70.100">
    <property type="match status" value="1"/>
</dbReference>
<feature type="domain" description="NIPSNAP" evidence="1">
    <location>
        <begin position="5"/>
        <end position="99"/>
    </location>
</feature>
<evidence type="ECO:0000313" key="2">
    <source>
        <dbReference type="EMBL" id="MBE1562497.1"/>
    </source>
</evidence>
<protein>
    <recommendedName>
        <fullName evidence="1">NIPSNAP domain-containing protein</fullName>
    </recommendedName>
</protein>
<dbReference type="Pfam" id="PF07978">
    <property type="entry name" value="NIPSNAP"/>
    <property type="match status" value="1"/>
</dbReference>
<gene>
    <name evidence="2" type="ORF">H4W81_005276</name>
</gene>